<dbReference type="GO" id="GO:0005737">
    <property type="term" value="C:cytoplasm"/>
    <property type="evidence" value="ECO:0007669"/>
    <property type="project" value="UniProtKB-SubCell"/>
</dbReference>
<evidence type="ECO:0000256" key="1">
    <source>
        <dbReference type="ARBA" id="ARBA00004496"/>
    </source>
</evidence>
<dbReference type="CDD" id="cd16652">
    <property type="entry name" value="dRING_Rmd5p-like"/>
    <property type="match status" value="1"/>
</dbReference>
<comment type="similarity">
    <text evidence="6">Belongs to the RMD5/GID2 family.</text>
</comment>
<feature type="domain" description="RING-Gid-type" evidence="12">
    <location>
        <begin position="346"/>
        <end position="388"/>
    </location>
</feature>
<dbReference type="STRING" id="1353952.A0A165HVE8"/>
<dbReference type="AlphaFoldDB" id="A0A165HVE8"/>
<feature type="domain" description="CTLH" evidence="11">
    <location>
        <begin position="158"/>
        <end position="215"/>
    </location>
</feature>
<evidence type="ECO:0000256" key="4">
    <source>
        <dbReference type="ARBA" id="ARBA00022771"/>
    </source>
</evidence>
<dbReference type="SUPFAM" id="SSF57850">
    <property type="entry name" value="RING/U-box"/>
    <property type="match status" value="1"/>
</dbReference>
<keyword evidence="4 9" id="KW-0863">Zinc-finger</keyword>
<dbReference type="FunFam" id="3.30.40.10:FF:000143">
    <property type="entry name" value="Regulator of gluconeogenesis Rmd5"/>
    <property type="match status" value="1"/>
</dbReference>
<dbReference type="InterPro" id="IPR024964">
    <property type="entry name" value="CTLH/CRA"/>
</dbReference>
<gene>
    <name evidence="13" type="ORF">CALCODRAFT_515895</name>
</gene>
<dbReference type="InterPro" id="IPR006595">
    <property type="entry name" value="CTLH_C"/>
</dbReference>
<protein>
    <recommendedName>
        <fullName evidence="8">GID complex catalytic subunit 2</fullName>
    </recommendedName>
    <alternativeName>
        <fullName evidence="7">Glucose-induced degradation protein 2</fullName>
    </alternativeName>
</protein>
<dbReference type="GO" id="GO:0008270">
    <property type="term" value="F:zinc ion binding"/>
    <property type="evidence" value="ECO:0007669"/>
    <property type="project" value="UniProtKB-KW"/>
</dbReference>
<evidence type="ECO:0000259" key="11">
    <source>
        <dbReference type="PROSITE" id="PS50897"/>
    </source>
</evidence>
<evidence type="ECO:0000313" key="13">
    <source>
        <dbReference type="EMBL" id="KZT59797.1"/>
    </source>
</evidence>
<evidence type="ECO:0000256" key="7">
    <source>
        <dbReference type="ARBA" id="ARBA00075398"/>
    </source>
</evidence>
<keyword evidence="2" id="KW-0963">Cytoplasm</keyword>
<feature type="compositionally biased region" description="Low complexity" evidence="10">
    <location>
        <begin position="7"/>
        <end position="29"/>
    </location>
</feature>
<dbReference type="Gene3D" id="3.30.40.10">
    <property type="entry name" value="Zinc/RING finger domain, C3HC4 (zinc finger)"/>
    <property type="match status" value="1"/>
</dbReference>
<name>A0A165HVE8_9BASI</name>
<accession>A0A165HVE8</accession>
<evidence type="ECO:0000256" key="8">
    <source>
        <dbReference type="ARBA" id="ARBA00080744"/>
    </source>
</evidence>
<sequence length="402" mass="43636">MEELLRELAGLEAATSFTAAPTPSTPSSPGKRKPTPPSLPHALDALLKQLDHAKAALAAGGQPQEVTRAVVSDVEETRRAVEDRQKEGARAFTEFGRALDKTFANGLPSMPTLFTSPSARTALDRSVASHLTRTGSYPLSTVLLTESGLVLPPATGEHFRSLHSILASLEAGDVQPALQWAGENADWLHARGSTLPFRLHRQQYLRLLFACSTPADARSALEYARAHLTPLYPAQQADIQPLLAAVSYLPLSTLQASPYADLARDATTGAADLAPLFTREWCARMGLPNEPPLEVVADIGGGPALSVLETNRRKMAKARNEWSSVNELPVELPVPLRHRYHTVVCCPVVREPTNDENPPMLLSCGHVISKEAITRLQKGAQRVKCPYCPMESNANQALRLYF</sequence>
<dbReference type="Proteomes" id="UP000076842">
    <property type="component" value="Unassembled WGS sequence"/>
</dbReference>
<evidence type="ECO:0000256" key="3">
    <source>
        <dbReference type="ARBA" id="ARBA00022723"/>
    </source>
</evidence>
<keyword evidence="14" id="KW-1185">Reference proteome</keyword>
<keyword evidence="5" id="KW-0862">Zinc</keyword>
<reference evidence="13 14" key="1">
    <citation type="journal article" date="2016" name="Mol. Biol. Evol.">
        <title>Comparative Genomics of Early-Diverging Mushroom-Forming Fungi Provides Insights into the Origins of Lignocellulose Decay Capabilities.</title>
        <authorList>
            <person name="Nagy L.G."/>
            <person name="Riley R."/>
            <person name="Tritt A."/>
            <person name="Adam C."/>
            <person name="Daum C."/>
            <person name="Floudas D."/>
            <person name="Sun H."/>
            <person name="Yadav J.S."/>
            <person name="Pangilinan J."/>
            <person name="Larsson K.H."/>
            <person name="Matsuura K."/>
            <person name="Barry K."/>
            <person name="Labutti K."/>
            <person name="Kuo R."/>
            <person name="Ohm R.A."/>
            <person name="Bhattacharya S.S."/>
            <person name="Shirouzu T."/>
            <person name="Yoshinaga Y."/>
            <person name="Martin F.M."/>
            <person name="Grigoriev I.V."/>
            <person name="Hibbett D.S."/>
        </authorList>
    </citation>
    <scope>NUCLEOTIDE SEQUENCE [LARGE SCALE GENOMIC DNA]</scope>
    <source>
        <strain evidence="13 14">HHB12733</strain>
    </source>
</reference>
<dbReference type="Pfam" id="PF10607">
    <property type="entry name" value="CTLH"/>
    <property type="match status" value="1"/>
</dbReference>
<dbReference type="InParanoid" id="A0A165HVE8"/>
<feature type="region of interest" description="Disordered" evidence="10">
    <location>
        <begin position="1"/>
        <end position="41"/>
    </location>
</feature>
<dbReference type="SMART" id="SM00668">
    <property type="entry name" value="CTLH"/>
    <property type="match status" value="1"/>
</dbReference>
<dbReference type="Pfam" id="PF13445">
    <property type="entry name" value="zf-RING_UBOX"/>
    <property type="match status" value="1"/>
</dbReference>
<dbReference type="EMBL" id="KV423937">
    <property type="protein sequence ID" value="KZT59797.1"/>
    <property type="molecule type" value="Genomic_DNA"/>
</dbReference>
<comment type="subcellular location">
    <subcellularLocation>
        <location evidence="1">Cytoplasm</location>
    </subcellularLocation>
</comment>
<evidence type="ECO:0000259" key="12">
    <source>
        <dbReference type="PROSITE" id="PS51867"/>
    </source>
</evidence>
<evidence type="ECO:0000256" key="10">
    <source>
        <dbReference type="SAM" id="MobiDB-lite"/>
    </source>
</evidence>
<dbReference type="InterPro" id="IPR037683">
    <property type="entry name" value="Rmd5_dRing"/>
</dbReference>
<dbReference type="GO" id="GO:0005634">
    <property type="term" value="C:nucleus"/>
    <property type="evidence" value="ECO:0007669"/>
    <property type="project" value="TreeGrafter"/>
</dbReference>
<dbReference type="InterPro" id="IPR045098">
    <property type="entry name" value="Fyv10_fam"/>
</dbReference>
<proteinExistence type="inferred from homology"/>
<dbReference type="InterPro" id="IPR013083">
    <property type="entry name" value="Znf_RING/FYVE/PHD"/>
</dbReference>
<dbReference type="InterPro" id="IPR044063">
    <property type="entry name" value="ZF_RING_GID"/>
</dbReference>
<dbReference type="GO" id="GO:0061630">
    <property type="term" value="F:ubiquitin protein ligase activity"/>
    <property type="evidence" value="ECO:0007669"/>
    <property type="project" value="InterPro"/>
</dbReference>
<evidence type="ECO:0000256" key="2">
    <source>
        <dbReference type="ARBA" id="ARBA00022490"/>
    </source>
</evidence>
<keyword evidence="3" id="KW-0479">Metal-binding</keyword>
<evidence type="ECO:0000313" key="14">
    <source>
        <dbReference type="Proteomes" id="UP000076842"/>
    </source>
</evidence>
<dbReference type="FunCoup" id="A0A165HVE8">
    <property type="interactions" value="355"/>
</dbReference>
<organism evidence="13 14">
    <name type="scientific">Calocera cornea HHB12733</name>
    <dbReference type="NCBI Taxonomy" id="1353952"/>
    <lineage>
        <taxon>Eukaryota</taxon>
        <taxon>Fungi</taxon>
        <taxon>Dikarya</taxon>
        <taxon>Basidiomycota</taxon>
        <taxon>Agaricomycotina</taxon>
        <taxon>Dacrymycetes</taxon>
        <taxon>Dacrymycetales</taxon>
        <taxon>Dacrymycetaceae</taxon>
        <taxon>Calocera</taxon>
    </lineage>
</organism>
<evidence type="ECO:0000256" key="6">
    <source>
        <dbReference type="ARBA" id="ARBA00061136"/>
    </source>
</evidence>
<dbReference type="GO" id="GO:0034657">
    <property type="term" value="C:GID complex"/>
    <property type="evidence" value="ECO:0007669"/>
    <property type="project" value="TreeGrafter"/>
</dbReference>
<dbReference type="PROSITE" id="PS50897">
    <property type="entry name" value="CTLH"/>
    <property type="match status" value="1"/>
</dbReference>
<evidence type="ECO:0000256" key="9">
    <source>
        <dbReference type="PROSITE-ProRule" id="PRU01215"/>
    </source>
</evidence>
<dbReference type="PANTHER" id="PTHR12170">
    <property type="entry name" value="MACROPHAGE ERYTHROBLAST ATTACHER-RELATED"/>
    <property type="match status" value="1"/>
</dbReference>
<dbReference type="PANTHER" id="PTHR12170:SF3">
    <property type="entry name" value="GH10162P"/>
    <property type="match status" value="1"/>
</dbReference>
<evidence type="ECO:0000256" key="5">
    <source>
        <dbReference type="ARBA" id="ARBA00022833"/>
    </source>
</evidence>
<dbReference type="GO" id="GO:0043161">
    <property type="term" value="P:proteasome-mediated ubiquitin-dependent protein catabolic process"/>
    <property type="evidence" value="ECO:0007669"/>
    <property type="project" value="InterPro"/>
</dbReference>
<dbReference type="PROSITE" id="PS51867">
    <property type="entry name" value="ZF_RING_GID"/>
    <property type="match status" value="1"/>
</dbReference>
<feature type="zinc finger region" description="RING-Gid-type" evidence="9">
    <location>
        <begin position="346"/>
        <end position="388"/>
    </location>
</feature>
<dbReference type="OrthoDB" id="1933281at2759"/>
<dbReference type="InterPro" id="IPR027370">
    <property type="entry name" value="Znf-RING_euk"/>
</dbReference>